<sequence length="530" mass="58296">MGESMVEAPIVENKMGESIVSGGTLEVSVSFGRFENDSLSWEKWSSFSPNKYLEEVEKCSTPGSVAQKKAYFEAHYKKIAARKAELLDQPSEQQDQEKKIETEPEPSRSGDPNCKDDMENIYGTDTEFSVSNGPSPAEEIGQYTDSVSVVSCINVDEPKEDFVIALECQNLLIEEAKEELDGKVDGDALSGPEEGALDKEETFPNGSLDVLVLEQPPEVDKVTVHRQEDKVEDSKLDAQNTSQKIASIKRELNLAGTKKKPLSPVTKPRQLSTPKVSKPMPTSPATPASRSSTKKANGLLLPRSKNPSMRESKRAAPTSLHMSLSLGPTNSDSVSLSTTRKSLIMEKMGDKDIVKRAFKTFQNNLNQLRSSSDEKSCRPKQVSTGGSQQKVSGSITPRKENSGMRKAAENMNAHRGFIGTRTNSISSASPKAVHVNGRNEKAASSPIAFRGNERAEKQKEFLKKLEVKSYAQESAKTRLSSKMKEEKEAEIKKLRQSLNFKATPLPGFYRGQGMSKSCLEKDGAKNEVRH</sequence>
<comment type="caution">
    <text evidence="8">The sequence shown here is derived from an EMBL/GenBank/DDBJ whole genome shotgun (WGS) entry which is preliminary data.</text>
</comment>
<keyword evidence="4" id="KW-0493">Microtubule</keyword>
<comment type="similarity">
    <text evidence="2">Belongs to the TPX2 family.</text>
</comment>
<accession>A0ABC8QZC0</accession>
<name>A0ABC8QZC0_9AQUA</name>
<evidence type="ECO:0000256" key="6">
    <source>
        <dbReference type="SAM" id="MobiDB-lite"/>
    </source>
</evidence>
<feature type="region of interest" description="Disordered" evidence="6">
    <location>
        <begin position="420"/>
        <end position="444"/>
    </location>
</feature>
<dbReference type="InterPro" id="IPR027329">
    <property type="entry name" value="TPX2_C"/>
</dbReference>
<reference evidence="8 9" key="1">
    <citation type="submission" date="2024-02" db="EMBL/GenBank/DDBJ databases">
        <authorList>
            <person name="Vignale AGUSTIN F."/>
            <person name="Sosa J E."/>
            <person name="Modenutti C."/>
        </authorList>
    </citation>
    <scope>NUCLEOTIDE SEQUENCE [LARGE SCALE GENOMIC DNA]</scope>
</reference>
<feature type="compositionally biased region" description="Polar residues" evidence="6">
    <location>
        <begin position="420"/>
        <end position="429"/>
    </location>
</feature>
<keyword evidence="5" id="KW-0206">Cytoskeleton</keyword>
<feature type="region of interest" description="Disordered" evidence="6">
    <location>
        <begin position="511"/>
        <end position="530"/>
    </location>
</feature>
<feature type="domain" description="TPX2 C-terminal" evidence="7">
    <location>
        <begin position="448"/>
        <end position="512"/>
    </location>
</feature>
<comment type="subcellular location">
    <subcellularLocation>
        <location evidence="1">Cytoplasm</location>
        <location evidence="1">Cytoskeleton</location>
    </subcellularLocation>
</comment>
<evidence type="ECO:0000259" key="7">
    <source>
        <dbReference type="Pfam" id="PF06886"/>
    </source>
</evidence>
<evidence type="ECO:0000256" key="5">
    <source>
        <dbReference type="ARBA" id="ARBA00023212"/>
    </source>
</evidence>
<feature type="region of interest" description="Disordered" evidence="6">
    <location>
        <begin position="366"/>
        <end position="405"/>
    </location>
</feature>
<dbReference type="EMBL" id="CAUOFW020000837">
    <property type="protein sequence ID" value="CAK9137845.1"/>
    <property type="molecule type" value="Genomic_DNA"/>
</dbReference>
<dbReference type="Pfam" id="PF06886">
    <property type="entry name" value="TPX2"/>
    <property type="match status" value="1"/>
</dbReference>
<dbReference type="AlphaFoldDB" id="A0ABC8QZC0"/>
<dbReference type="Proteomes" id="UP001642360">
    <property type="component" value="Unassembled WGS sequence"/>
</dbReference>
<evidence type="ECO:0000256" key="4">
    <source>
        <dbReference type="ARBA" id="ARBA00022701"/>
    </source>
</evidence>
<feature type="compositionally biased region" description="Polar residues" evidence="6">
    <location>
        <begin position="320"/>
        <end position="336"/>
    </location>
</feature>
<protein>
    <recommendedName>
        <fullName evidence="7">TPX2 C-terminal domain-containing protein</fullName>
    </recommendedName>
</protein>
<evidence type="ECO:0000256" key="2">
    <source>
        <dbReference type="ARBA" id="ARBA00005885"/>
    </source>
</evidence>
<feature type="compositionally biased region" description="Basic and acidic residues" evidence="6">
    <location>
        <begin position="95"/>
        <end position="118"/>
    </location>
</feature>
<feature type="compositionally biased region" description="Basic and acidic residues" evidence="6">
    <location>
        <begin position="518"/>
        <end position="530"/>
    </location>
</feature>
<evidence type="ECO:0000256" key="1">
    <source>
        <dbReference type="ARBA" id="ARBA00004245"/>
    </source>
</evidence>
<feature type="region of interest" description="Disordered" evidence="6">
    <location>
        <begin position="83"/>
        <end position="140"/>
    </location>
</feature>
<evidence type="ECO:0000313" key="8">
    <source>
        <dbReference type="EMBL" id="CAK9137845.1"/>
    </source>
</evidence>
<organism evidence="8 9">
    <name type="scientific">Ilex paraguariensis</name>
    <name type="common">yerba mate</name>
    <dbReference type="NCBI Taxonomy" id="185542"/>
    <lineage>
        <taxon>Eukaryota</taxon>
        <taxon>Viridiplantae</taxon>
        <taxon>Streptophyta</taxon>
        <taxon>Embryophyta</taxon>
        <taxon>Tracheophyta</taxon>
        <taxon>Spermatophyta</taxon>
        <taxon>Magnoliopsida</taxon>
        <taxon>eudicotyledons</taxon>
        <taxon>Gunneridae</taxon>
        <taxon>Pentapetalae</taxon>
        <taxon>asterids</taxon>
        <taxon>campanulids</taxon>
        <taxon>Aquifoliales</taxon>
        <taxon>Aquifoliaceae</taxon>
        <taxon>Ilex</taxon>
    </lineage>
</organism>
<dbReference type="PANTHER" id="PTHR47286:SF2">
    <property type="entry name" value="F3I6.9 PROTEIN"/>
    <property type="match status" value="1"/>
</dbReference>
<evidence type="ECO:0000313" key="9">
    <source>
        <dbReference type="Proteomes" id="UP001642360"/>
    </source>
</evidence>
<feature type="compositionally biased region" description="Low complexity" evidence="6">
    <location>
        <begin position="277"/>
        <end position="291"/>
    </location>
</feature>
<gene>
    <name evidence="8" type="ORF">ILEXP_LOCUS4881</name>
</gene>
<keyword evidence="3" id="KW-0963">Cytoplasm</keyword>
<keyword evidence="9" id="KW-1185">Reference proteome</keyword>
<proteinExistence type="inferred from homology"/>
<feature type="compositionally biased region" description="Polar residues" evidence="6">
    <location>
        <begin position="381"/>
        <end position="395"/>
    </location>
</feature>
<feature type="region of interest" description="Disordered" evidence="6">
    <location>
        <begin position="183"/>
        <end position="336"/>
    </location>
</feature>
<feature type="compositionally biased region" description="Basic and acidic residues" evidence="6">
    <location>
        <begin position="218"/>
        <end position="236"/>
    </location>
</feature>
<dbReference type="GO" id="GO:0005874">
    <property type="term" value="C:microtubule"/>
    <property type="evidence" value="ECO:0007669"/>
    <property type="project" value="UniProtKB-KW"/>
</dbReference>
<dbReference type="PANTHER" id="PTHR47286">
    <property type="entry name" value="F3I6.9 PROTEIN"/>
    <property type="match status" value="1"/>
</dbReference>
<evidence type="ECO:0000256" key="3">
    <source>
        <dbReference type="ARBA" id="ARBA00022490"/>
    </source>
</evidence>